<dbReference type="InterPro" id="IPR044081">
    <property type="entry name" value="DUF5776"/>
</dbReference>
<dbReference type="EMBL" id="BDOR01000001">
    <property type="protein sequence ID" value="GBF00784.1"/>
    <property type="molecule type" value="Genomic_DNA"/>
</dbReference>
<dbReference type="GO" id="GO:0016787">
    <property type="term" value="F:hydrolase activity"/>
    <property type="evidence" value="ECO:0007669"/>
    <property type="project" value="UniProtKB-KW"/>
</dbReference>
<dbReference type="PANTHER" id="PTHR34135:SF1">
    <property type="entry name" value="GLYCOSYL HYDROLASE FAMILY 25"/>
    <property type="match status" value="1"/>
</dbReference>
<protein>
    <submittedName>
        <fullName evidence="3">Glycosyl hydrolase family 25</fullName>
    </submittedName>
</protein>
<dbReference type="Proteomes" id="UP000236162">
    <property type="component" value="Unassembled WGS sequence"/>
</dbReference>
<dbReference type="InterPro" id="IPR002053">
    <property type="entry name" value="Glyco_hydro_25"/>
</dbReference>
<dbReference type="Pfam" id="PF01183">
    <property type="entry name" value="Glyco_hydro_25"/>
    <property type="match status" value="1"/>
</dbReference>
<evidence type="ECO:0000259" key="2">
    <source>
        <dbReference type="Pfam" id="PF19087"/>
    </source>
</evidence>
<evidence type="ECO:0000313" key="3">
    <source>
        <dbReference type="EMBL" id="GBF00784.1"/>
    </source>
</evidence>
<name>A0ABQ0N6V1_9LACO</name>
<comment type="similarity">
    <text evidence="1">Belongs to the glycosyl hydrolase 25 family.</text>
</comment>
<evidence type="ECO:0000256" key="1">
    <source>
        <dbReference type="ARBA" id="ARBA00010646"/>
    </source>
</evidence>
<keyword evidence="4" id="KW-1185">Reference proteome</keyword>
<dbReference type="PANTHER" id="PTHR34135">
    <property type="entry name" value="LYSOZYME"/>
    <property type="match status" value="1"/>
</dbReference>
<organism evidence="3 4">
    <name type="scientific">Lactiplantibacillus paraplantarum</name>
    <dbReference type="NCBI Taxonomy" id="60520"/>
    <lineage>
        <taxon>Bacteria</taxon>
        <taxon>Bacillati</taxon>
        <taxon>Bacillota</taxon>
        <taxon>Bacilli</taxon>
        <taxon>Lactobacillales</taxon>
        <taxon>Lactobacillaceae</taxon>
        <taxon>Lactiplantibacillus</taxon>
    </lineage>
</organism>
<dbReference type="Pfam" id="PF19087">
    <property type="entry name" value="DUF5776"/>
    <property type="match status" value="1"/>
</dbReference>
<proteinExistence type="inferred from homology"/>
<sequence length="463" mass="51752">MCSKRTYQTNDGKANDLVIRAKWRLMLLLLGCFLGGVGVVQAHAAVPDISEWQGQLTSTEVQSLKSQADFVINRVQYGSSYEDLYHTSNESLYVKYGVPFGSYDYATFTSTATAKAEADKFYQRANKNTKFYVLDFETTSMGSTAANAAVKAWYTEMRSLTSKKLIFYSYQSFATTYANTARQSFDAQWIANYSSKPTVSFSLWQYSSSYYLSSLGQYVDNSLYDSASVTTYHPLSWWTSGTSASSATSSTSTTYAYSSYTKGQHVYLNNGASSYYDGTKVPSSAKKKYYKVTATKSVTKSRSKQLVYLSGLNKWVLSQDVTGYWVGQHGLYQLREKSTLFKDVNLTTSTGKTLKKGGIYSGKLVKSGNFYRIKVSGGYITAKVSKSDHWYYESVPASGWIKTKVGLYTYKSSNFVKSNRHAYHAAGNRIKVTKVYSRSGGSRYYLTNKGNYVSANRSNVVTQ</sequence>
<dbReference type="SUPFAM" id="SSF51445">
    <property type="entry name" value="(Trans)glycosidases"/>
    <property type="match status" value="1"/>
</dbReference>
<dbReference type="CDD" id="cd06523">
    <property type="entry name" value="GH25_PlyB-like"/>
    <property type="match status" value="1"/>
</dbReference>
<reference evidence="3 4" key="1">
    <citation type="submission" date="2017-04" db="EMBL/GenBank/DDBJ databases">
        <title>In vitro and in silico characterization of Lactobacillus paraplantarum D2-1, a starter culture for soymilk fermentation.</title>
        <authorList>
            <person name="Endo A."/>
            <person name="Sasaki F."/>
            <person name="Maeno S."/>
            <person name="Kanesaki Y."/>
            <person name="Kubota E."/>
            <person name="Torres G.A."/>
            <person name="Tomita S."/>
            <person name="Nakagawa J."/>
        </authorList>
    </citation>
    <scope>NUCLEOTIDE SEQUENCE [LARGE SCALE GENOMIC DNA]</scope>
    <source>
        <strain evidence="3 4">D2-1</strain>
    </source>
</reference>
<dbReference type="PROSITE" id="PS51904">
    <property type="entry name" value="GLYCOSYL_HYDROL_F25_2"/>
    <property type="match status" value="1"/>
</dbReference>
<gene>
    <name evidence="3" type="ORF">LPPLD21_00286</name>
</gene>
<dbReference type="Gene3D" id="3.20.20.80">
    <property type="entry name" value="Glycosidases"/>
    <property type="match status" value="1"/>
</dbReference>
<dbReference type="InterPro" id="IPR017853">
    <property type="entry name" value="GH"/>
</dbReference>
<feature type="domain" description="DUF5776" evidence="2">
    <location>
        <begin position="391"/>
        <end position="460"/>
    </location>
</feature>
<accession>A0ABQ0N6V1</accession>
<comment type="caution">
    <text evidence="3">The sequence shown here is derived from an EMBL/GenBank/DDBJ whole genome shotgun (WGS) entry which is preliminary data.</text>
</comment>
<keyword evidence="3" id="KW-0378">Hydrolase</keyword>
<evidence type="ECO:0000313" key="4">
    <source>
        <dbReference type="Proteomes" id="UP000236162"/>
    </source>
</evidence>